<proteinExistence type="predicted"/>
<dbReference type="EMBL" id="BMYZ01000002">
    <property type="protein sequence ID" value="GGY77775.1"/>
    <property type="molecule type" value="Genomic_DNA"/>
</dbReference>
<dbReference type="InterPro" id="IPR010279">
    <property type="entry name" value="YqjD/ElaB"/>
</dbReference>
<evidence type="ECO:0000259" key="2">
    <source>
        <dbReference type="Pfam" id="PF19029"/>
    </source>
</evidence>
<dbReference type="Pfam" id="PF19029">
    <property type="entry name" value="DUF883_C"/>
    <property type="match status" value="1"/>
</dbReference>
<evidence type="ECO:0000313" key="4">
    <source>
        <dbReference type="Proteomes" id="UP000619761"/>
    </source>
</evidence>
<dbReference type="InterPro" id="IPR043605">
    <property type="entry name" value="DUF883_C"/>
</dbReference>
<keyword evidence="1" id="KW-1133">Transmembrane helix</keyword>
<name>A0ABQ3B579_9GAMM</name>
<reference evidence="4" key="1">
    <citation type="journal article" date="2019" name="Int. J. Syst. Evol. Microbiol.">
        <title>The Global Catalogue of Microorganisms (GCM) 10K type strain sequencing project: providing services to taxonomists for standard genome sequencing and annotation.</title>
        <authorList>
            <consortium name="The Broad Institute Genomics Platform"/>
            <consortium name="The Broad Institute Genome Sequencing Center for Infectious Disease"/>
            <person name="Wu L."/>
            <person name="Ma J."/>
        </authorList>
    </citation>
    <scope>NUCLEOTIDE SEQUENCE [LARGE SCALE GENOMIC DNA]</scope>
    <source>
        <strain evidence="4">KCTC 32239</strain>
    </source>
</reference>
<keyword evidence="1" id="KW-0812">Transmembrane</keyword>
<accession>A0ABQ3B579</accession>
<gene>
    <name evidence="3" type="ORF">GCM10011613_22940</name>
</gene>
<feature type="domain" description="DUF883" evidence="2">
    <location>
        <begin position="82"/>
        <end position="111"/>
    </location>
</feature>
<organism evidence="3 4">
    <name type="scientific">Cellvibrio zantedeschiae</name>
    <dbReference type="NCBI Taxonomy" id="1237077"/>
    <lineage>
        <taxon>Bacteria</taxon>
        <taxon>Pseudomonadati</taxon>
        <taxon>Pseudomonadota</taxon>
        <taxon>Gammaproteobacteria</taxon>
        <taxon>Cellvibrionales</taxon>
        <taxon>Cellvibrionaceae</taxon>
        <taxon>Cellvibrio</taxon>
    </lineage>
</organism>
<evidence type="ECO:0000313" key="3">
    <source>
        <dbReference type="EMBL" id="GGY77775.1"/>
    </source>
</evidence>
<feature type="transmembrane region" description="Helical" evidence="1">
    <location>
        <begin position="91"/>
        <end position="109"/>
    </location>
</feature>
<keyword evidence="1" id="KW-0472">Membrane</keyword>
<keyword evidence="4" id="KW-1185">Reference proteome</keyword>
<sequence>MNSDIQPVESFEPKEKPGSISVEFQRFLTDIEDLVAQATSLTGEDLAKLKNTMNERIVVAKASLNELSNNLVQKARNGAAATNNYVHEQPWTAVGAGAAIGLLVGLLVSRRD</sequence>
<dbReference type="PANTHER" id="PTHR35893">
    <property type="entry name" value="INNER MEMBRANE PROTEIN-RELATED"/>
    <property type="match status" value="1"/>
</dbReference>
<dbReference type="PANTHER" id="PTHR35893:SF3">
    <property type="entry name" value="INNER MEMBRANE PROTEIN"/>
    <property type="match status" value="1"/>
</dbReference>
<evidence type="ECO:0000256" key="1">
    <source>
        <dbReference type="SAM" id="Phobius"/>
    </source>
</evidence>
<protein>
    <submittedName>
        <fullName evidence="3">Membrane protein</fullName>
    </submittedName>
</protein>
<dbReference type="Proteomes" id="UP000619761">
    <property type="component" value="Unassembled WGS sequence"/>
</dbReference>
<dbReference type="RefSeq" id="WP_189418738.1">
    <property type="nucleotide sequence ID" value="NZ_BMYZ01000002.1"/>
</dbReference>
<comment type="caution">
    <text evidence="3">The sequence shown here is derived from an EMBL/GenBank/DDBJ whole genome shotgun (WGS) entry which is preliminary data.</text>
</comment>